<protein>
    <recommendedName>
        <fullName evidence="3">F-box domain-containing protein</fullName>
    </recommendedName>
</protein>
<dbReference type="Proteomes" id="UP000193560">
    <property type="component" value="Unassembled WGS sequence"/>
</dbReference>
<reference evidence="1 2" key="1">
    <citation type="submission" date="2016-07" db="EMBL/GenBank/DDBJ databases">
        <title>Pervasive Adenine N6-methylation of Active Genes in Fungi.</title>
        <authorList>
            <consortium name="DOE Joint Genome Institute"/>
            <person name="Mondo S.J."/>
            <person name="Dannebaum R.O."/>
            <person name="Kuo R.C."/>
            <person name="Labutti K."/>
            <person name="Haridas S."/>
            <person name="Kuo A."/>
            <person name="Salamov A."/>
            <person name="Ahrendt S.R."/>
            <person name="Lipzen A."/>
            <person name="Sullivan W."/>
            <person name="Andreopoulos W.B."/>
            <person name="Clum A."/>
            <person name="Lindquist E."/>
            <person name="Daum C."/>
            <person name="Ramamoorthy G.K."/>
            <person name="Gryganskyi A."/>
            <person name="Culley D."/>
            <person name="Magnuson J.K."/>
            <person name="James T.Y."/>
            <person name="O'Malley M.A."/>
            <person name="Stajich J.E."/>
            <person name="Spatafora J.W."/>
            <person name="Visel A."/>
            <person name="Grigoriev I.V."/>
        </authorList>
    </citation>
    <scope>NUCLEOTIDE SEQUENCE [LARGE SCALE GENOMIC DNA]</scope>
    <source>
        <strain evidence="1 2">NRRL 1336</strain>
    </source>
</reference>
<dbReference type="SUPFAM" id="SSF52047">
    <property type="entry name" value="RNI-like"/>
    <property type="match status" value="1"/>
</dbReference>
<evidence type="ECO:0000313" key="1">
    <source>
        <dbReference type="EMBL" id="ORZ07183.1"/>
    </source>
</evidence>
<dbReference type="Gene3D" id="3.80.10.10">
    <property type="entry name" value="Ribonuclease Inhibitor"/>
    <property type="match status" value="1"/>
</dbReference>
<name>A0A1X2I2U1_9FUNG</name>
<dbReference type="InterPro" id="IPR032675">
    <property type="entry name" value="LRR_dom_sf"/>
</dbReference>
<dbReference type="AlphaFoldDB" id="A0A1X2I2U1"/>
<proteinExistence type="predicted"/>
<accession>A0A1X2I2U1</accession>
<sequence>MLGTPLKALHLDRCHGVPPDLFSATGALSQLEELWIDLDEIYNNPRHHEEDDDEDNNHDERQKCWVMEDDTIADMKHALNGLTHLQLTGRFSRHVALRLFTIPATEGRMVVIWPHLTTLILDECEYLDNDTLIAFLQSHPKLHTLHIRRSPMADTVLDTMATCLPDLSVLQLRYIRHITHHGLRRLIQRGSSRLRDVFVRNCMIYRKHFPEATMNGTWGLTGPFGAVWLKHDAIRKMQLDFRQGIDSQQEQQQ</sequence>
<keyword evidence="2" id="KW-1185">Reference proteome</keyword>
<evidence type="ECO:0008006" key="3">
    <source>
        <dbReference type="Google" id="ProtNLM"/>
    </source>
</evidence>
<gene>
    <name evidence="1" type="ORF">BCR42DRAFT_426474</name>
</gene>
<evidence type="ECO:0000313" key="2">
    <source>
        <dbReference type="Proteomes" id="UP000193560"/>
    </source>
</evidence>
<dbReference type="EMBL" id="MCGE01000036">
    <property type="protein sequence ID" value="ORZ07183.1"/>
    <property type="molecule type" value="Genomic_DNA"/>
</dbReference>
<organism evidence="1 2">
    <name type="scientific">Absidia repens</name>
    <dbReference type="NCBI Taxonomy" id="90262"/>
    <lineage>
        <taxon>Eukaryota</taxon>
        <taxon>Fungi</taxon>
        <taxon>Fungi incertae sedis</taxon>
        <taxon>Mucoromycota</taxon>
        <taxon>Mucoromycotina</taxon>
        <taxon>Mucoromycetes</taxon>
        <taxon>Mucorales</taxon>
        <taxon>Cunninghamellaceae</taxon>
        <taxon>Absidia</taxon>
    </lineage>
</organism>
<comment type="caution">
    <text evidence="1">The sequence shown here is derived from an EMBL/GenBank/DDBJ whole genome shotgun (WGS) entry which is preliminary data.</text>
</comment>